<organism evidence="15 16">
    <name type="scientific">Staphylococcus caprae</name>
    <dbReference type="NCBI Taxonomy" id="29380"/>
    <lineage>
        <taxon>Bacteria</taxon>
        <taxon>Bacillati</taxon>
        <taxon>Bacillota</taxon>
        <taxon>Bacilli</taxon>
        <taxon>Bacillales</taxon>
        <taxon>Staphylococcaceae</taxon>
        <taxon>Staphylococcus</taxon>
    </lineage>
</organism>
<dbReference type="InterPro" id="IPR000312">
    <property type="entry name" value="Glycosyl_Trfase_fam3"/>
</dbReference>
<dbReference type="EMBL" id="AP018586">
    <property type="protein sequence ID" value="BBD91928.1"/>
    <property type="molecule type" value="Genomic_DNA"/>
</dbReference>
<dbReference type="Pfam" id="PF07831">
    <property type="entry name" value="PYNP_C"/>
    <property type="match status" value="1"/>
</dbReference>
<dbReference type="NCBIfam" id="NF004747">
    <property type="entry name" value="PRK06078.1"/>
    <property type="match status" value="1"/>
</dbReference>
<comment type="catalytic activity">
    <reaction evidence="12">
        <text>uridine + phosphate = alpha-D-ribose 1-phosphate + uracil</text>
        <dbReference type="Rhea" id="RHEA:24388"/>
        <dbReference type="ChEBI" id="CHEBI:16704"/>
        <dbReference type="ChEBI" id="CHEBI:17568"/>
        <dbReference type="ChEBI" id="CHEBI:43474"/>
        <dbReference type="ChEBI" id="CHEBI:57720"/>
        <dbReference type="EC" id="2.4.2.2"/>
    </reaction>
</comment>
<evidence type="ECO:0000256" key="2">
    <source>
        <dbReference type="ARBA" id="ARBA00001958"/>
    </source>
</evidence>
<reference evidence="15 16" key="1">
    <citation type="submission" date="2018-05" db="EMBL/GenBank/DDBJ databases">
        <title>Complete genome sequencing of three human clinical isolates of Staphylococcus caprae reveals virulence factors similar to those of S. epidermidis and S. capitis.</title>
        <authorList>
            <person name="Watanabe S."/>
            <person name="Cui L."/>
        </authorList>
    </citation>
    <scope>NUCLEOTIDE SEQUENCE [LARGE SCALE GENOMIC DNA]</scope>
    <source>
        <strain evidence="15 16">JMUB590</strain>
    </source>
</reference>
<dbReference type="Gene3D" id="3.40.1030.10">
    <property type="entry name" value="Nucleoside phosphorylase/phosphoribosyltransferase catalytic domain"/>
    <property type="match status" value="1"/>
</dbReference>
<evidence type="ECO:0000256" key="5">
    <source>
        <dbReference type="ARBA" id="ARBA00011738"/>
    </source>
</evidence>
<evidence type="ECO:0000256" key="4">
    <source>
        <dbReference type="ARBA" id="ARBA00006915"/>
    </source>
</evidence>
<dbReference type="InterPro" id="IPR000053">
    <property type="entry name" value="Thymidine/pyrmidine_PPase"/>
</dbReference>
<evidence type="ECO:0000313" key="16">
    <source>
        <dbReference type="Proteomes" id="UP000274772"/>
    </source>
</evidence>
<feature type="domain" description="Pyrimidine nucleoside phosphorylase C-terminal" evidence="14">
    <location>
        <begin position="345"/>
        <end position="418"/>
    </location>
</feature>
<accession>A0ABM7FTW2</accession>
<protein>
    <recommendedName>
        <fullName evidence="7">Pyrimidine-nucleoside phosphorylase</fullName>
        <ecNumber evidence="6">2.4.2.2</ecNumber>
    </recommendedName>
</protein>
<dbReference type="SUPFAM" id="SSF54680">
    <property type="entry name" value="Pyrimidine nucleoside phosphorylase C-terminal domain"/>
    <property type="match status" value="1"/>
</dbReference>
<evidence type="ECO:0000256" key="7">
    <source>
        <dbReference type="ARBA" id="ARBA00014680"/>
    </source>
</evidence>
<dbReference type="Pfam" id="PF02885">
    <property type="entry name" value="Glycos_trans_3N"/>
    <property type="match status" value="1"/>
</dbReference>
<keyword evidence="16" id="KW-1185">Reference proteome</keyword>
<dbReference type="Gene3D" id="1.20.970.10">
    <property type="entry name" value="Transferase, Pyrimidine Nucleoside Phosphorylase, Chain C"/>
    <property type="match status" value="1"/>
</dbReference>
<comment type="function">
    <text evidence="3">Catalyzes phosphorolysis of the pyrimidine nucleosides uridine, thymidine and 2'-deoxyuridine with the formation of the corresponding pyrimidine base and ribose-1-phosphate.</text>
</comment>
<proteinExistence type="inferred from homology"/>
<dbReference type="NCBIfam" id="NF004490">
    <property type="entry name" value="PRK05820.1"/>
    <property type="match status" value="1"/>
</dbReference>
<name>A0ABM7FTW2_9STAP</name>
<keyword evidence="11" id="KW-0630">Potassium</keyword>
<sequence length="433" mass="46407">MRMVDIIEKKRDGHTLSKEEIEFFIKGYTKGDIPDYQASSLAMAIFFQDMNEEERAAMTMAMVNSGDRIDLSQIHGTKVDKHSTGGVGDTTTLVLAPLVASVGVPVAKMSGRGLGHTGGTIDKLESVKGFNVEISEEDFIKLVNDNQVAVIGQSGNLTPADKKLYALRDVTGTVNSIPLIASSIMSKKIAAGADAIVLDVKTGSGAFMKTLEDAEALAHAMVSIGNNVGRNTMAIISDMSQPLGRAIGNALELQEAIDTLKGQGPDDLTELVLTLGSQMVVLAGKASTLDEARQLLESAIHTGQALEKFKTFISNQGGDASIVDHPEQLPRARYQIHFQAQKDGMITEMIANEIGVASMMLGAGRQTKEDVIDLGVGIVLNKKVGDRVTKGDSILTIHSNKENVDEILDKLQESITIEEKGEVPTLIHKIITE</sequence>
<dbReference type="Gene3D" id="3.90.1170.30">
    <property type="entry name" value="Pyrimidine nucleoside phosphorylase-like, C-terminal domain"/>
    <property type="match status" value="1"/>
</dbReference>
<comment type="catalytic activity">
    <reaction evidence="1">
        <text>2'-deoxyuridine + phosphate = 2-deoxy-alpha-D-ribose 1-phosphate + uracil</text>
        <dbReference type="Rhea" id="RHEA:22824"/>
        <dbReference type="ChEBI" id="CHEBI:16450"/>
        <dbReference type="ChEBI" id="CHEBI:17568"/>
        <dbReference type="ChEBI" id="CHEBI:43474"/>
        <dbReference type="ChEBI" id="CHEBI:57259"/>
        <dbReference type="EC" id="2.4.2.2"/>
    </reaction>
</comment>
<comment type="subunit">
    <text evidence="5">Homodimer.</text>
</comment>
<evidence type="ECO:0000256" key="9">
    <source>
        <dbReference type="ARBA" id="ARBA00022679"/>
    </source>
</evidence>
<dbReference type="GeneID" id="58050591"/>
<dbReference type="SMART" id="SM00941">
    <property type="entry name" value="PYNP_C"/>
    <property type="match status" value="1"/>
</dbReference>
<evidence type="ECO:0000256" key="12">
    <source>
        <dbReference type="ARBA" id="ARBA00048453"/>
    </source>
</evidence>
<dbReference type="InterPro" id="IPR017459">
    <property type="entry name" value="Glycosyl_Trfase_fam3_N_dom"/>
</dbReference>
<evidence type="ECO:0000256" key="8">
    <source>
        <dbReference type="ARBA" id="ARBA00022676"/>
    </source>
</evidence>
<keyword evidence="10" id="KW-0479">Metal-binding</keyword>
<evidence type="ECO:0000256" key="13">
    <source>
        <dbReference type="ARBA" id="ARBA00048525"/>
    </source>
</evidence>
<dbReference type="InterPro" id="IPR017872">
    <property type="entry name" value="Pyrmidine_PPase_CS"/>
</dbReference>
<dbReference type="SUPFAM" id="SSF47648">
    <property type="entry name" value="Nucleoside phosphorylase/phosphoribosyltransferase N-terminal domain"/>
    <property type="match status" value="1"/>
</dbReference>
<keyword evidence="8" id="KW-0328">Glycosyltransferase</keyword>
<evidence type="ECO:0000256" key="3">
    <source>
        <dbReference type="ARBA" id="ARBA00003877"/>
    </source>
</evidence>
<dbReference type="NCBIfam" id="TIGR02644">
    <property type="entry name" value="Y_phosphoryl"/>
    <property type="match status" value="1"/>
</dbReference>
<dbReference type="Proteomes" id="UP000274772">
    <property type="component" value="Chromosome"/>
</dbReference>
<dbReference type="PROSITE" id="PS00647">
    <property type="entry name" value="THYMID_PHOSPHORYLASE"/>
    <property type="match status" value="1"/>
</dbReference>
<evidence type="ECO:0000256" key="1">
    <source>
        <dbReference type="ARBA" id="ARBA00001066"/>
    </source>
</evidence>
<dbReference type="Pfam" id="PF00591">
    <property type="entry name" value="Glycos_transf_3"/>
    <property type="match status" value="1"/>
</dbReference>
<dbReference type="InterPro" id="IPR013102">
    <property type="entry name" value="PYNP_C"/>
</dbReference>
<dbReference type="InterPro" id="IPR018090">
    <property type="entry name" value="Pyrmidine_PPas_bac/euk"/>
</dbReference>
<dbReference type="InterPro" id="IPR036566">
    <property type="entry name" value="PYNP-like_C_sf"/>
</dbReference>
<comment type="catalytic activity">
    <reaction evidence="13">
        <text>thymidine + phosphate = 2-deoxy-alpha-D-ribose 1-phosphate + thymine</text>
        <dbReference type="Rhea" id="RHEA:16037"/>
        <dbReference type="ChEBI" id="CHEBI:17748"/>
        <dbReference type="ChEBI" id="CHEBI:17821"/>
        <dbReference type="ChEBI" id="CHEBI:43474"/>
        <dbReference type="ChEBI" id="CHEBI:57259"/>
        <dbReference type="EC" id="2.4.2.2"/>
    </reaction>
</comment>
<dbReference type="EC" id="2.4.2.2" evidence="6"/>
<evidence type="ECO:0000256" key="11">
    <source>
        <dbReference type="ARBA" id="ARBA00022958"/>
    </source>
</evidence>
<dbReference type="SUPFAM" id="SSF52418">
    <property type="entry name" value="Nucleoside phosphorylase/phosphoribosyltransferase catalytic domain"/>
    <property type="match status" value="1"/>
</dbReference>
<dbReference type="InterPro" id="IPR036320">
    <property type="entry name" value="Glycosyl_Trfase_fam3_N_dom_sf"/>
</dbReference>
<keyword evidence="9" id="KW-0808">Transferase</keyword>
<dbReference type="RefSeq" id="WP_037541868.1">
    <property type="nucleotide sequence ID" value="NZ_AP018585.1"/>
</dbReference>
<evidence type="ECO:0000256" key="10">
    <source>
        <dbReference type="ARBA" id="ARBA00022723"/>
    </source>
</evidence>
<dbReference type="InterPro" id="IPR035902">
    <property type="entry name" value="Nuc_phospho_transferase"/>
</dbReference>
<evidence type="ECO:0000256" key="6">
    <source>
        <dbReference type="ARBA" id="ARBA00011889"/>
    </source>
</evidence>
<dbReference type="PANTHER" id="PTHR10515">
    <property type="entry name" value="THYMIDINE PHOSPHORYLASE"/>
    <property type="match status" value="1"/>
</dbReference>
<evidence type="ECO:0000259" key="14">
    <source>
        <dbReference type="SMART" id="SM00941"/>
    </source>
</evidence>
<comment type="cofactor">
    <cofactor evidence="2">
        <name>K(+)</name>
        <dbReference type="ChEBI" id="CHEBI:29103"/>
    </cofactor>
</comment>
<dbReference type="PANTHER" id="PTHR10515:SF0">
    <property type="entry name" value="THYMIDINE PHOSPHORYLASE"/>
    <property type="match status" value="1"/>
</dbReference>
<dbReference type="PIRSF" id="PIRSF000478">
    <property type="entry name" value="TP_PyNP"/>
    <property type="match status" value="1"/>
</dbReference>
<comment type="similarity">
    <text evidence="4">Belongs to the thymidine/pyrimidine-nucleoside phosphorylase family.</text>
</comment>
<gene>
    <name evidence="15" type="primary">pdp</name>
    <name evidence="15" type="ORF">JMUB590_0827</name>
</gene>
<evidence type="ECO:0000313" key="15">
    <source>
        <dbReference type="EMBL" id="BBD91928.1"/>
    </source>
</evidence>